<dbReference type="AlphaFoldDB" id="A0AA40A076"/>
<feature type="region of interest" description="Disordered" evidence="1">
    <location>
        <begin position="16"/>
        <end position="50"/>
    </location>
</feature>
<sequence>MRILLLEAFWRENTTMEPQKNAPFTPAEQTHTSTKSLRPKHVSDSCPRSAGSMLPNSCFALRIVPVL</sequence>
<gene>
    <name evidence="2" type="ORF">B0T26DRAFT_478111</name>
</gene>
<dbReference type="GeneID" id="85318514"/>
<evidence type="ECO:0000256" key="1">
    <source>
        <dbReference type="SAM" id="MobiDB-lite"/>
    </source>
</evidence>
<dbReference type="RefSeq" id="XP_060291966.1">
    <property type="nucleotide sequence ID" value="XM_060435244.1"/>
</dbReference>
<proteinExistence type="predicted"/>
<comment type="caution">
    <text evidence="2">The sequence shown here is derived from an EMBL/GenBank/DDBJ whole genome shotgun (WGS) entry which is preliminary data.</text>
</comment>
<protein>
    <submittedName>
        <fullName evidence="2">Uncharacterized protein</fullName>
    </submittedName>
</protein>
<keyword evidence="3" id="KW-1185">Reference proteome</keyword>
<feature type="compositionally biased region" description="Polar residues" evidence="1">
    <location>
        <begin position="27"/>
        <end position="36"/>
    </location>
</feature>
<dbReference type="Proteomes" id="UP001172101">
    <property type="component" value="Unassembled WGS sequence"/>
</dbReference>
<name>A0AA40A076_9PEZI</name>
<accession>A0AA40A076</accession>
<dbReference type="EMBL" id="JAUIRO010000007">
    <property type="protein sequence ID" value="KAK0706872.1"/>
    <property type="molecule type" value="Genomic_DNA"/>
</dbReference>
<evidence type="ECO:0000313" key="2">
    <source>
        <dbReference type="EMBL" id="KAK0706872.1"/>
    </source>
</evidence>
<reference evidence="2" key="1">
    <citation type="submission" date="2023-06" db="EMBL/GenBank/DDBJ databases">
        <title>Genome-scale phylogeny and comparative genomics of the fungal order Sordariales.</title>
        <authorList>
            <consortium name="Lawrence Berkeley National Laboratory"/>
            <person name="Hensen N."/>
            <person name="Bonometti L."/>
            <person name="Westerberg I."/>
            <person name="Brannstrom I.O."/>
            <person name="Guillou S."/>
            <person name="Cros-Aarteil S."/>
            <person name="Calhoun S."/>
            <person name="Haridas S."/>
            <person name="Kuo A."/>
            <person name="Mondo S."/>
            <person name="Pangilinan J."/>
            <person name="Riley R."/>
            <person name="LaButti K."/>
            <person name="Andreopoulos B."/>
            <person name="Lipzen A."/>
            <person name="Chen C."/>
            <person name="Yanf M."/>
            <person name="Daum C."/>
            <person name="Ng V."/>
            <person name="Clum A."/>
            <person name="Steindorff A."/>
            <person name="Ohm R."/>
            <person name="Martin F."/>
            <person name="Silar P."/>
            <person name="Natvig D."/>
            <person name="Lalanne C."/>
            <person name="Gautier V."/>
            <person name="Ament-velasquez S.L."/>
            <person name="Kruys A."/>
            <person name="Hutchinson M.I."/>
            <person name="Powell A.J."/>
            <person name="Barry K."/>
            <person name="Miller A.N."/>
            <person name="Grigoriev I.V."/>
            <person name="Debuchy R."/>
            <person name="Gladieux P."/>
            <person name="Thoren M.H."/>
            <person name="Johannesson H."/>
        </authorList>
    </citation>
    <scope>NUCLEOTIDE SEQUENCE</scope>
    <source>
        <strain evidence="2">SMH2392-1A</strain>
    </source>
</reference>
<organism evidence="2 3">
    <name type="scientific">Lasiosphaeria miniovina</name>
    <dbReference type="NCBI Taxonomy" id="1954250"/>
    <lineage>
        <taxon>Eukaryota</taxon>
        <taxon>Fungi</taxon>
        <taxon>Dikarya</taxon>
        <taxon>Ascomycota</taxon>
        <taxon>Pezizomycotina</taxon>
        <taxon>Sordariomycetes</taxon>
        <taxon>Sordariomycetidae</taxon>
        <taxon>Sordariales</taxon>
        <taxon>Lasiosphaeriaceae</taxon>
        <taxon>Lasiosphaeria</taxon>
    </lineage>
</organism>
<evidence type="ECO:0000313" key="3">
    <source>
        <dbReference type="Proteomes" id="UP001172101"/>
    </source>
</evidence>